<name>A0A096DLE5_9FIRM</name>
<evidence type="ECO:0000256" key="7">
    <source>
        <dbReference type="NCBIfam" id="TIGR00188"/>
    </source>
</evidence>
<dbReference type="NCBIfam" id="TIGR00188">
    <property type="entry name" value="rnpA"/>
    <property type="match status" value="1"/>
</dbReference>
<dbReference type="Pfam" id="PF00825">
    <property type="entry name" value="Ribonuclease_P"/>
    <property type="match status" value="1"/>
</dbReference>
<dbReference type="RefSeq" id="WP_035163917.1">
    <property type="nucleotide sequence ID" value="NZ_AZTB01000041.1"/>
</dbReference>
<dbReference type="PANTHER" id="PTHR33992:SF1">
    <property type="entry name" value="RIBONUCLEASE P PROTEIN COMPONENT"/>
    <property type="match status" value="1"/>
</dbReference>
<dbReference type="GO" id="GO:0030677">
    <property type="term" value="C:ribonuclease P complex"/>
    <property type="evidence" value="ECO:0007669"/>
    <property type="project" value="TreeGrafter"/>
</dbReference>
<dbReference type="EC" id="3.1.26.5" evidence="6 7"/>
<comment type="function">
    <text evidence="6">RNaseP catalyzes the removal of the 5'-leader sequence from pre-tRNA to produce the mature 5'-terminus. It can also cleave other RNA substrates such as 4.5S RNA. The protein component plays an auxiliary but essential role in vivo by binding to the 5'-leader sequence and broadening the substrate specificity of the ribozyme.</text>
</comment>
<comment type="subunit">
    <text evidence="6">Consists of a catalytic RNA component (M1 or rnpB) and a protein subunit.</text>
</comment>
<dbReference type="GO" id="GO:0004526">
    <property type="term" value="F:ribonuclease P activity"/>
    <property type="evidence" value="ECO:0007669"/>
    <property type="project" value="UniProtKB-UniRule"/>
</dbReference>
<reference evidence="8 9" key="1">
    <citation type="submission" date="2013-12" db="EMBL/GenBank/DDBJ databases">
        <title>Draft genome sequence of Caloranaerobacter sp. H53214.</title>
        <authorList>
            <person name="Jiang L.J."/>
            <person name="Shao Z.Z."/>
            <person name="Long M.N."/>
        </authorList>
    </citation>
    <scope>NUCLEOTIDE SEQUENCE [LARGE SCALE GENOMIC DNA]</scope>
    <source>
        <strain evidence="8 9">H53214</strain>
    </source>
</reference>
<organism evidence="8 9">
    <name type="scientific">Caloranaerobacter azorensis H53214</name>
    <dbReference type="NCBI Taxonomy" id="1156417"/>
    <lineage>
        <taxon>Bacteria</taxon>
        <taxon>Bacillati</taxon>
        <taxon>Bacillota</taxon>
        <taxon>Tissierellia</taxon>
        <taxon>Tissierellales</taxon>
        <taxon>Thermohalobacteraceae</taxon>
        <taxon>Caloranaerobacter</taxon>
    </lineage>
</organism>
<dbReference type="InterPro" id="IPR000100">
    <property type="entry name" value="RNase_P"/>
</dbReference>
<comment type="caution">
    <text evidence="8">The sequence shown here is derived from an EMBL/GenBank/DDBJ whole genome shotgun (WGS) entry which is preliminary data.</text>
</comment>
<gene>
    <name evidence="6" type="primary">rnpA</name>
    <name evidence="8" type="ORF">Y919_08300</name>
</gene>
<evidence type="ECO:0000313" key="9">
    <source>
        <dbReference type="Proteomes" id="UP000029622"/>
    </source>
</evidence>
<evidence type="ECO:0000256" key="4">
    <source>
        <dbReference type="ARBA" id="ARBA00022801"/>
    </source>
</evidence>
<dbReference type="Proteomes" id="UP000029622">
    <property type="component" value="Unassembled WGS sequence"/>
</dbReference>
<dbReference type="SUPFAM" id="SSF54211">
    <property type="entry name" value="Ribosomal protein S5 domain 2-like"/>
    <property type="match status" value="1"/>
</dbReference>
<keyword evidence="4 6" id="KW-0378">Hydrolase</keyword>
<comment type="similarity">
    <text evidence="6">Belongs to the RnpA family.</text>
</comment>
<sequence>MDKKKLKLRNSREFKRVYKYGDSYANKYLVIFFIKNNLNYNRVGFSVTKKIGKSVVRNRIRRLIKEAYRLNCDKLKQGYDLVFIPKRVAVEQGYKEIESAMLHLFKKTKLLK</sequence>
<dbReference type="HAMAP" id="MF_00227">
    <property type="entry name" value="RNase_P"/>
    <property type="match status" value="1"/>
</dbReference>
<protein>
    <recommendedName>
        <fullName evidence="6 7">Ribonuclease P protein component</fullName>
        <shortName evidence="6">RNase P protein</shortName>
        <shortName evidence="6">RNaseP protein</shortName>
        <ecNumber evidence="6 7">3.1.26.5</ecNumber>
    </recommendedName>
    <alternativeName>
        <fullName evidence="6">Protein C5</fullName>
    </alternativeName>
</protein>
<evidence type="ECO:0000256" key="5">
    <source>
        <dbReference type="ARBA" id="ARBA00022884"/>
    </source>
</evidence>
<dbReference type="GO" id="GO:0000049">
    <property type="term" value="F:tRNA binding"/>
    <property type="evidence" value="ECO:0007669"/>
    <property type="project" value="UniProtKB-UniRule"/>
</dbReference>
<evidence type="ECO:0000256" key="3">
    <source>
        <dbReference type="ARBA" id="ARBA00022759"/>
    </source>
</evidence>
<evidence type="ECO:0000313" key="8">
    <source>
        <dbReference type="EMBL" id="KGG80076.1"/>
    </source>
</evidence>
<keyword evidence="3 6" id="KW-0255">Endonuclease</keyword>
<proteinExistence type="inferred from homology"/>
<evidence type="ECO:0000256" key="6">
    <source>
        <dbReference type="HAMAP-Rule" id="MF_00227"/>
    </source>
</evidence>
<keyword evidence="1 6" id="KW-0819">tRNA processing</keyword>
<dbReference type="InterPro" id="IPR014721">
    <property type="entry name" value="Ribsml_uS5_D2-typ_fold_subgr"/>
</dbReference>
<dbReference type="InterPro" id="IPR020568">
    <property type="entry name" value="Ribosomal_Su5_D2-typ_SF"/>
</dbReference>
<dbReference type="PANTHER" id="PTHR33992">
    <property type="entry name" value="RIBONUCLEASE P PROTEIN COMPONENT"/>
    <property type="match status" value="1"/>
</dbReference>
<comment type="catalytic activity">
    <reaction evidence="6">
        <text>Endonucleolytic cleavage of RNA, removing 5'-extranucleotides from tRNA precursor.</text>
        <dbReference type="EC" id="3.1.26.5"/>
    </reaction>
</comment>
<dbReference type="AlphaFoldDB" id="A0A096DLE5"/>
<evidence type="ECO:0000256" key="2">
    <source>
        <dbReference type="ARBA" id="ARBA00022722"/>
    </source>
</evidence>
<dbReference type="EMBL" id="AZTB01000041">
    <property type="protein sequence ID" value="KGG80076.1"/>
    <property type="molecule type" value="Genomic_DNA"/>
</dbReference>
<dbReference type="GO" id="GO:0042781">
    <property type="term" value="F:3'-tRNA processing endoribonuclease activity"/>
    <property type="evidence" value="ECO:0007669"/>
    <property type="project" value="TreeGrafter"/>
</dbReference>
<evidence type="ECO:0000256" key="1">
    <source>
        <dbReference type="ARBA" id="ARBA00022694"/>
    </source>
</evidence>
<dbReference type="GO" id="GO:0001682">
    <property type="term" value="P:tRNA 5'-leader removal"/>
    <property type="evidence" value="ECO:0007669"/>
    <property type="project" value="UniProtKB-UniRule"/>
</dbReference>
<dbReference type="STRING" id="1156417.Y919_08300"/>
<keyword evidence="5 6" id="KW-0694">RNA-binding</keyword>
<keyword evidence="2 6" id="KW-0540">Nuclease</keyword>
<dbReference type="Gene3D" id="3.30.230.10">
    <property type="match status" value="1"/>
</dbReference>
<accession>A0A096DLE5</accession>